<reference evidence="2" key="1">
    <citation type="journal article" date="2020" name="Nature">
        <title>Giant virus diversity and host interactions through global metagenomics.</title>
        <authorList>
            <person name="Schulz F."/>
            <person name="Roux S."/>
            <person name="Paez-Espino D."/>
            <person name="Jungbluth S."/>
            <person name="Walsh D.A."/>
            <person name="Denef V.J."/>
            <person name="McMahon K.D."/>
            <person name="Konstantinidis K.T."/>
            <person name="Eloe-Fadrosh E.A."/>
            <person name="Kyrpides N.C."/>
            <person name="Woyke T."/>
        </authorList>
    </citation>
    <scope>NUCLEOTIDE SEQUENCE</scope>
    <source>
        <strain evidence="2">GVMAG-M-3300027736-24</strain>
    </source>
</reference>
<protein>
    <submittedName>
        <fullName evidence="2">Uncharacterized protein</fullName>
    </submittedName>
</protein>
<sequence length="339" mass="39232">MSHNKIQGYIDEAEEIVVEDLTNFNENTNVNEVYESIQFYIKMKRSRLPNLKDFLMNKTDLYVMNGIHGEIKYDTVVIPKSLHFFRVLAVPFGVCNIGTEAIYKEIFNNLKHNIKTTYGNRSLARQPIRKIGHVLKSVQSKIFEINNREIHPDNKSSYNDEFKKYAHIPPKISEFRVGDKMINKELFTSLKIVNGKVDYDQHIYIASPGKSELDFFDRLNLLDYLTPTSINHVRFEMKNEFMLTYNMQDIIGLLQENGIHRAVFIDLSCSNNIQNNTQTVMNKTVDIEKSHHKSKTNTPTRRNKNIVYNSNSHKKSASKRYTSKGTSSSKTSTSKSKSN</sequence>
<evidence type="ECO:0000256" key="1">
    <source>
        <dbReference type="SAM" id="MobiDB-lite"/>
    </source>
</evidence>
<feature type="compositionally biased region" description="Polar residues" evidence="1">
    <location>
        <begin position="296"/>
        <end position="311"/>
    </location>
</feature>
<dbReference type="EMBL" id="MN740417">
    <property type="protein sequence ID" value="QHU05541.1"/>
    <property type="molecule type" value="Genomic_DNA"/>
</dbReference>
<dbReference type="AlphaFoldDB" id="A0A6C0JKH2"/>
<organism evidence="2">
    <name type="scientific">viral metagenome</name>
    <dbReference type="NCBI Taxonomy" id="1070528"/>
    <lineage>
        <taxon>unclassified sequences</taxon>
        <taxon>metagenomes</taxon>
        <taxon>organismal metagenomes</taxon>
    </lineage>
</organism>
<feature type="region of interest" description="Disordered" evidence="1">
    <location>
        <begin position="287"/>
        <end position="339"/>
    </location>
</feature>
<evidence type="ECO:0000313" key="2">
    <source>
        <dbReference type="EMBL" id="QHU05541.1"/>
    </source>
</evidence>
<accession>A0A6C0JKH2</accession>
<feature type="compositionally biased region" description="Low complexity" evidence="1">
    <location>
        <begin position="323"/>
        <end position="339"/>
    </location>
</feature>
<proteinExistence type="predicted"/>
<feature type="compositionally biased region" description="Basic residues" evidence="1">
    <location>
        <begin position="312"/>
        <end position="322"/>
    </location>
</feature>
<name>A0A6C0JKH2_9ZZZZ</name>